<keyword evidence="1" id="KW-0808">Transferase</keyword>
<dbReference type="InterPro" id="IPR029044">
    <property type="entry name" value="Nucleotide-diphossugar_trans"/>
</dbReference>
<dbReference type="Proteomes" id="UP001314263">
    <property type="component" value="Unassembled WGS sequence"/>
</dbReference>
<gene>
    <name evidence="3" type="ORF">CVIRNUC_007866</name>
</gene>
<reference evidence="3 4" key="1">
    <citation type="submission" date="2023-10" db="EMBL/GenBank/DDBJ databases">
        <authorList>
            <person name="Maclean D."/>
            <person name="Macfadyen A."/>
        </authorList>
    </citation>
    <scope>NUCLEOTIDE SEQUENCE [LARGE SCALE GENOMIC DNA]</scope>
</reference>
<dbReference type="SUPFAM" id="SSF53448">
    <property type="entry name" value="Nucleotide-diphospho-sugar transferases"/>
    <property type="match status" value="1"/>
</dbReference>
<comment type="caution">
    <text evidence="3">The sequence shown here is derived from an EMBL/GenBank/DDBJ whole genome shotgun (WGS) entry which is preliminary data.</text>
</comment>
<dbReference type="GO" id="GO:0051999">
    <property type="term" value="P:mannosyl-inositol phosphorylceramide biosynthetic process"/>
    <property type="evidence" value="ECO:0007669"/>
    <property type="project" value="TreeGrafter"/>
</dbReference>
<evidence type="ECO:0000256" key="1">
    <source>
        <dbReference type="ARBA" id="ARBA00022679"/>
    </source>
</evidence>
<sequence>MPPAANRASLRAKWLVLRMCLVVFGIASCMVLVIDARQSRWVSKLMRGGTSGSQAPATPFEGIRTLSAAASEPAELHDAIAAERFQQGSVLDWDPEAYRAKTGGGIPRVLHHIFLDGEQEYDRLVEEKESGFKREWRDSCVGNHSDWTYLFWDRESAQIFLDTHYPWFSATFKGYPKTVLQGDALRPFLMHAFGGLYIDLDVQCFRSVEESLLGQDIVLQSEYKGGRDVVNSIMASVPGHPFWKAIITEMLEKWHHAHGHVDTDVVLDAGGPRLYGDIFRKFTGGSLRTPAFVGAHQVLGSRIAVYGLGTWFVPCEFEDAVCHARMAQEVQQGRLREELVGWHHYSGSWLAGIPKGK</sequence>
<dbReference type="GO" id="GO:0016020">
    <property type="term" value="C:membrane"/>
    <property type="evidence" value="ECO:0007669"/>
    <property type="project" value="GOC"/>
</dbReference>
<keyword evidence="4" id="KW-1185">Reference proteome</keyword>
<keyword evidence="2" id="KW-0472">Membrane</keyword>
<proteinExistence type="predicted"/>
<keyword evidence="2" id="KW-1133">Transmembrane helix</keyword>
<protein>
    <submittedName>
        <fullName evidence="3">Uncharacterized protein</fullName>
    </submittedName>
</protein>
<dbReference type="InterPro" id="IPR051706">
    <property type="entry name" value="Glycosyltransferase_domain"/>
</dbReference>
<keyword evidence="2" id="KW-0812">Transmembrane</keyword>
<name>A0AAV1IEP5_9CHLO</name>
<dbReference type="PANTHER" id="PTHR32385">
    <property type="entry name" value="MANNOSYL PHOSPHORYLINOSITOL CERAMIDE SYNTHASE"/>
    <property type="match status" value="1"/>
</dbReference>
<accession>A0AAV1IEP5</accession>
<dbReference type="PROSITE" id="PS51257">
    <property type="entry name" value="PROKAR_LIPOPROTEIN"/>
    <property type="match status" value="1"/>
</dbReference>
<evidence type="ECO:0000256" key="2">
    <source>
        <dbReference type="SAM" id="Phobius"/>
    </source>
</evidence>
<organism evidence="3 4">
    <name type="scientific">Coccomyxa viridis</name>
    <dbReference type="NCBI Taxonomy" id="1274662"/>
    <lineage>
        <taxon>Eukaryota</taxon>
        <taxon>Viridiplantae</taxon>
        <taxon>Chlorophyta</taxon>
        <taxon>core chlorophytes</taxon>
        <taxon>Trebouxiophyceae</taxon>
        <taxon>Trebouxiophyceae incertae sedis</taxon>
        <taxon>Coccomyxaceae</taxon>
        <taxon>Coccomyxa</taxon>
    </lineage>
</organism>
<dbReference type="PANTHER" id="PTHR32385:SF15">
    <property type="entry name" value="INOSITOL PHOSPHOCERAMIDE MANNOSYLTRANSFERASE 1"/>
    <property type="match status" value="1"/>
</dbReference>
<dbReference type="InterPro" id="IPR007577">
    <property type="entry name" value="GlycoTrfase_DXD_sugar-bd_CS"/>
</dbReference>
<evidence type="ECO:0000313" key="4">
    <source>
        <dbReference type="Proteomes" id="UP001314263"/>
    </source>
</evidence>
<dbReference type="AlphaFoldDB" id="A0AAV1IEP5"/>
<evidence type="ECO:0000313" key="3">
    <source>
        <dbReference type="EMBL" id="CAK0784662.1"/>
    </source>
</evidence>
<dbReference type="EMBL" id="CAUYUE010000011">
    <property type="protein sequence ID" value="CAK0784662.1"/>
    <property type="molecule type" value="Genomic_DNA"/>
</dbReference>
<feature type="transmembrane region" description="Helical" evidence="2">
    <location>
        <begin position="15"/>
        <end position="34"/>
    </location>
</feature>
<dbReference type="Pfam" id="PF04488">
    <property type="entry name" value="Gly_transf_sug"/>
    <property type="match status" value="1"/>
</dbReference>
<dbReference type="GO" id="GO:0000030">
    <property type="term" value="F:mannosyltransferase activity"/>
    <property type="evidence" value="ECO:0007669"/>
    <property type="project" value="TreeGrafter"/>
</dbReference>
<dbReference type="Gene3D" id="3.90.550.20">
    <property type="match status" value="1"/>
</dbReference>